<proteinExistence type="predicted"/>
<dbReference type="EMBL" id="JXXR01000017">
    <property type="protein sequence ID" value="KJY70535.1"/>
    <property type="molecule type" value="Genomic_DNA"/>
</dbReference>
<accession>A0A837G3S2</accession>
<comment type="caution">
    <text evidence="1">The sequence shown here is derived from an EMBL/GenBank/DDBJ whole genome shotgun (WGS) entry which is preliminary data.</text>
</comment>
<gene>
    <name evidence="1" type="ORF">TW71_16860</name>
</gene>
<evidence type="ECO:0000313" key="1">
    <source>
        <dbReference type="EMBL" id="KJY70535.1"/>
    </source>
</evidence>
<dbReference type="PROSITE" id="PS51257">
    <property type="entry name" value="PROKAR_LIPOPROTEIN"/>
    <property type="match status" value="1"/>
</dbReference>
<dbReference type="RefSeq" id="WP_045986667.1">
    <property type="nucleotide sequence ID" value="NZ_CP063051.1"/>
</dbReference>
<protein>
    <submittedName>
        <fullName evidence="1">Delta endotoxin</fullName>
    </submittedName>
</protein>
<reference evidence="1" key="1">
    <citation type="journal article" date="2015" name="BMC Genomics">
        <title>Genome mining reveals unlocked bioactive potential of marine Gram-negative bacteria.</title>
        <authorList>
            <person name="Machado H."/>
            <person name="Sonnenschein E.C."/>
            <person name="Melchiorsen J."/>
            <person name="Gram L."/>
        </authorList>
    </citation>
    <scope>NUCLEOTIDE SEQUENCE</scope>
    <source>
        <strain evidence="1">S2052</strain>
    </source>
</reference>
<dbReference type="AlphaFoldDB" id="A0A837G3S2"/>
<dbReference type="InterPro" id="IPR026443">
    <property type="entry name" value="Rhombo_lipo"/>
</dbReference>
<dbReference type="InterPro" id="IPR020008">
    <property type="entry name" value="GlyGly_CTERM"/>
</dbReference>
<organism evidence="1">
    <name type="scientific">Vibrio coralliilyticus</name>
    <dbReference type="NCBI Taxonomy" id="190893"/>
    <lineage>
        <taxon>Bacteria</taxon>
        <taxon>Pseudomonadati</taxon>
        <taxon>Pseudomonadota</taxon>
        <taxon>Gammaproteobacteria</taxon>
        <taxon>Vibrionales</taxon>
        <taxon>Vibrionaceae</taxon>
        <taxon>Vibrio</taxon>
    </lineage>
</organism>
<sequence>MKKITLLLVSLIGLSGCSGLIQNETTASSSLVDFLYPDSDNYREHQPSIPHLSLPVNVGIAFVPSSDFNQVALSEKKKYELLSKVKTKFSDLSYVNRIEIISDKYLQKGGGFDNLKQLSRLYDVQIMALVSYDQVTRSTQNNAALLYWTIAGMYLIPGNENTTQTFVDTAVFDIESTQMLFRAPGLSSVESLSTAVGVEDTFYENSSEGYTGAVTDMIENLHKELDNFKVRVKEENVADVSYKSNYSGSSFSWLTVLGLMLIYLVRRNKKMLSSRSQR</sequence>
<name>A0A837G3S2_9VIBR</name>
<dbReference type="NCBIfam" id="TIGR04179">
    <property type="entry name" value="rhombo_lipo"/>
    <property type="match status" value="1"/>
</dbReference>
<dbReference type="NCBIfam" id="TIGR03501">
    <property type="entry name" value="GlyGly_CTERM"/>
    <property type="match status" value="1"/>
</dbReference>